<reference evidence="1 2" key="1">
    <citation type="submission" date="2016-02" db="EMBL/GenBank/DDBJ databases">
        <title>Biosynthesis of antibiotic leucinostatins and their inhibition on Phytophthora in bio-control Purpureocillium lilacinum.</title>
        <authorList>
            <person name="Wang G."/>
            <person name="Liu Z."/>
            <person name="Lin R."/>
            <person name="Li E."/>
            <person name="Mao Z."/>
            <person name="Ling J."/>
            <person name="Yin W."/>
            <person name="Xie B."/>
        </authorList>
    </citation>
    <scope>NUCLEOTIDE SEQUENCE [LARGE SCALE GENOMIC DNA]</scope>
    <source>
        <strain evidence="1">PLFJ-1</strain>
    </source>
</reference>
<accession>A0A179F1U9</accession>
<name>A0A179F1U9_PURLI</name>
<evidence type="ECO:0000313" key="1">
    <source>
        <dbReference type="EMBL" id="OAQ59093.1"/>
    </source>
</evidence>
<proteinExistence type="predicted"/>
<protein>
    <submittedName>
        <fullName evidence="1">Complement clr-like EGF-like domain-containing protein</fullName>
    </submittedName>
</protein>
<dbReference type="AlphaFoldDB" id="A0A179F1U9"/>
<organism evidence="1 2">
    <name type="scientific">Purpureocillium lilacinum</name>
    <name type="common">Paecilomyces lilacinus</name>
    <dbReference type="NCBI Taxonomy" id="33203"/>
    <lineage>
        <taxon>Eukaryota</taxon>
        <taxon>Fungi</taxon>
        <taxon>Dikarya</taxon>
        <taxon>Ascomycota</taxon>
        <taxon>Pezizomycotina</taxon>
        <taxon>Sordariomycetes</taxon>
        <taxon>Hypocreomycetidae</taxon>
        <taxon>Hypocreales</taxon>
        <taxon>Ophiocordycipitaceae</taxon>
        <taxon>Purpureocillium</taxon>
    </lineage>
</organism>
<dbReference type="EMBL" id="LSBI01000053">
    <property type="protein sequence ID" value="OAQ59093.1"/>
    <property type="molecule type" value="Genomic_DNA"/>
</dbReference>
<sequence length="173" mass="19227">MDRVTADLLCATRYACVRHGPWPPRRVGRRYHCTCRPGYERRAGAQRRHVRERGSGCGPLNGVVCSCLQRGVESARARVEVQVGTPVIIPRHPQSAACVLPFARWGQPMTSTAGFDCRRIWTSSCTTYRATLLCSATRNQSTRGVPLGTRTTGLYFVLHVCGQLVPTAQREKE</sequence>
<evidence type="ECO:0000313" key="2">
    <source>
        <dbReference type="Proteomes" id="UP000078340"/>
    </source>
</evidence>
<gene>
    <name evidence="1" type="ORF">VFPFJ_11610</name>
</gene>
<dbReference type="Proteomes" id="UP000078340">
    <property type="component" value="Unassembled WGS sequence"/>
</dbReference>
<comment type="caution">
    <text evidence="1">The sequence shown here is derived from an EMBL/GenBank/DDBJ whole genome shotgun (WGS) entry which is preliminary data.</text>
</comment>